<dbReference type="InterPro" id="IPR024788">
    <property type="entry name" value="Malectin-like_Carb-bd_dom"/>
</dbReference>
<dbReference type="Gene3D" id="3.30.200.20">
    <property type="entry name" value="Phosphorylase Kinase, domain 1"/>
    <property type="match status" value="1"/>
</dbReference>
<dbReference type="EnsemblPlants" id="QL09p044908:mrna">
    <property type="protein sequence ID" value="QL09p044908:mrna"/>
    <property type="gene ID" value="QL09p044908"/>
</dbReference>
<keyword evidence="8 12" id="KW-0472">Membrane</keyword>
<dbReference type="InterPro" id="IPR032675">
    <property type="entry name" value="LRR_dom_sf"/>
</dbReference>
<dbReference type="Pfam" id="PF07714">
    <property type="entry name" value="PK_Tyr_Ser-Thr"/>
    <property type="match status" value="1"/>
</dbReference>
<dbReference type="PANTHER" id="PTHR45631:SF143">
    <property type="entry name" value="LEUCINE-RICH REPEAT PROTEIN KINASE"/>
    <property type="match status" value="1"/>
</dbReference>
<proteinExistence type="predicted"/>
<evidence type="ECO:0000256" key="7">
    <source>
        <dbReference type="ARBA" id="ARBA00022989"/>
    </source>
</evidence>
<dbReference type="FunFam" id="3.30.200.20:FF:000394">
    <property type="entry name" value="Leucine-rich repeat receptor-like protein kinase"/>
    <property type="match status" value="1"/>
</dbReference>
<evidence type="ECO:0000313" key="15">
    <source>
        <dbReference type="Proteomes" id="UP000594261"/>
    </source>
</evidence>
<dbReference type="FunFam" id="3.80.10.10:FF:000129">
    <property type="entry name" value="Leucine-rich repeat receptor-like kinase"/>
    <property type="match status" value="1"/>
</dbReference>
<evidence type="ECO:0000256" key="2">
    <source>
        <dbReference type="ARBA" id="ARBA00012513"/>
    </source>
</evidence>
<reference evidence="14" key="2">
    <citation type="submission" date="2021-01" db="UniProtKB">
        <authorList>
            <consortium name="EnsemblPlants"/>
        </authorList>
    </citation>
    <scope>IDENTIFICATION</scope>
</reference>
<keyword evidence="7 12" id="KW-1133">Transmembrane helix</keyword>
<evidence type="ECO:0000256" key="4">
    <source>
        <dbReference type="ARBA" id="ARBA00022692"/>
    </source>
</evidence>
<sequence length="542" mass="60453">MYPNILDLPYPLSVLRSFPLGNKNCYTLKPTAGKGNLYLIRASFLYGNYDGLNKFPEFDIYFDVNLWTSLKFREASEPVITEIIGYAQSDNIHICLVNKGLGTPFISALELRPLNNSIYDTEFGTSASLVLFQRLDVGSTNGSGRYKDDIYDRLWSSCLLPTWDSIMEKLEKNQSRKFNISWNDPPLSTHFSPRYLYATTISSPRALVGKEHWISIYKTEDSSLPPILNAVETYLVKQLDESPTFSEDVDAVMNVKTMYKISKNWVGDPRGPKNYSWEGLTCQYNGSVPPRIISMNLTSCGLTGTIAASFAKLSLLESSDLSYNGLTGPVPEFLEELKYLKFLNLKNNQLSGSVPMALIERSEAGLLILSVDDQNVCSSSSCNNRKTNYVPILAPTMSALVLFIALLVIWKLGRRKSAKELVVSSKKHIIVSKKRQFTYAEVLKITNNFHTVIGKGGFGIVYHGQMADGTHVAAKILSASSSQGPKEFQTEAELLMTVYHRNLVSFVGYCDDGDNMALISEYMANGNLKDYLSGTSMFSITI</sequence>
<evidence type="ECO:0000256" key="12">
    <source>
        <dbReference type="SAM" id="Phobius"/>
    </source>
</evidence>
<keyword evidence="6" id="KW-0677">Repeat</keyword>
<dbReference type="Pfam" id="PF12819">
    <property type="entry name" value="Malectin_like"/>
    <property type="match status" value="2"/>
</dbReference>
<protein>
    <recommendedName>
        <fullName evidence="2">non-specific serine/threonine protein kinase</fullName>
        <ecNumber evidence="2">2.7.11.1</ecNumber>
    </recommendedName>
</protein>
<evidence type="ECO:0000256" key="8">
    <source>
        <dbReference type="ARBA" id="ARBA00023136"/>
    </source>
</evidence>
<evidence type="ECO:0000256" key="11">
    <source>
        <dbReference type="PROSITE-ProRule" id="PRU10141"/>
    </source>
</evidence>
<keyword evidence="11" id="KW-0067">ATP-binding</keyword>
<evidence type="ECO:0000259" key="13">
    <source>
        <dbReference type="PROSITE" id="PS50011"/>
    </source>
</evidence>
<evidence type="ECO:0000256" key="10">
    <source>
        <dbReference type="ARBA" id="ARBA00048679"/>
    </source>
</evidence>
<dbReference type="InterPro" id="IPR000719">
    <property type="entry name" value="Prot_kinase_dom"/>
</dbReference>
<comment type="subcellular location">
    <subcellularLocation>
        <location evidence="1">Membrane</location>
        <topology evidence="1">Single-pass membrane protein</topology>
    </subcellularLocation>
</comment>
<keyword evidence="3" id="KW-0433">Leucine-rich repeat</keyword>
<dbReference type="Gene3D" id="3.80.10.10">
    <property type="entry name" value="Ribonuclease Inhibitor"/>
    <property type="match status" value="1"/>
</dbReference>
<evidence type="ECO:0000256" key="9">
    <source>
        <dbReference type="ARBA" id="ARBA00047899"/>
    </source>
</evidence>
<comment type="catalytic activity">
    <reaction evidence="10">
        <text>L-seryl-[protein] + ATP = O-phospho-L-seryl-[protein] + ADP + H(+)</text>
        <dbReference type="Rhea" id="RHEA:17989"/>
        <dbReference type="Rhea" id="RHEA-COMP:9863"/>
        <dbReference type="Rhea" id="RHEA-COMP:11604"/>
        <dbReference type="ChEBI" id="CHEBI:15378"/>
        <dbReference type="ChEBI" id="CHEBI:29999"/>
        <dbReference type="ChEBI" id="CHEBI:30616"/>
        <dbReference type="ChEBI" id="CHEBI:83421"/>
        <dbReference type="ChEBI" id="CHEBI:456216"/>
        <dbReference type="EC" id="2.7.11.1"/>
    </reaction>
</comment>
<feature type="binding site" evidence="11">
    <location>
        <position position="475"/>
    </location>
    <ligand>
        <name>ATP</name>
        <dbReference type="ChEBI" id="CHEBI:30616"/>
    </ligand>
</feature>
<feature type="transmembrane region" description="Helical" evidence="12">
    <location>
        <begin position="389"/>
        <end position="410"/>
    </location>
</feature>
<dbReference type="InParanoid" id="A0A7N2MKW5"/>
<dbReference type="OMA" id="RDSCQPA"/>
<dbReference type="GO" id="GO:0016020">
    <property type="term" value="C:membrane"/>
    <property type="evidence" value="ECO:0007669"/>
    <property type="project" value="UniProtKB-SubCell"/>
</dbReference>
<dbReference type="InterPro" id="IPR001611">
    <property type="entry name" value="Leu-rich_rpt"/>
</dbReference>
<dbReference type="Gramene" id="QL09p044908:mrna">
    <property type="protein sequence ID" value="QL09p044908:mrna"/>
    <property type="gene ID" value="QL09p044908"/>
</dbReference>
<dbReference type="PROSITE" id="PS50011">
    <property type="entry name" value="PROTEIN_KINASE_DOM"/>
    <property type="match status" value="1"/>
</dbReference>
<evidence type="ECO:0000256" key="5">
    <source>
        <dbReference type="ARBA" id="ARBA00022729"/>
    </source>
</evidence>
<evidence type="ECO:0000256" key="1">
    <source>
        <dbReference type="ARBA" id="ARBA00004167"/>
    </source>
</evidence>
<dbReference type="EMBL" id="LRBV02000009">
    <property type="status" value="NOT_ANNOTATED_CDS"/>
    <property type="molecule type" value="Genomic_DNA"/>
</dbReference>
<dbReference type="GO" id="GO:0004672">
    <property type="term" value="F:protein kinase activity"/>
    <property type="evidence" value="ECO:0007669"/>
    <property type="project" value="InterPro"/>
</dbReference>
<comment type="catalytic activity">
    <reaction evidence="9">
        <text>L-threonyl-[protein] + ATP = O-phospho-L-threonyl-[protein] + ADP + H(+)</text>
        <dbReference type="Rhea" id="RHEA:46608"/>
        <dbReference type="Rhea" id="RHEA-COMP:11060"/>
        <dbReference type="Rhea" id="RHEA-COMP:11605"/>
        <dbReference type="ChEBI" id="CHEBI:15378"/>
        <dbReference type="ChEBI" id="CHEBI:30013"/>
        <dbReference type="ChEBI" id="CHEBI:30616"/>
        <dbReference type="ChEBI" id="CHEBI:61977"/>
        <dbReference type="ChEBI" id="CHEBI:456216"/>
        <dbReference type="EC" id="2.7.11.1"/>
    </reaction>
</comment>
<keyword evidence="5" id="KW-0732">Signal</keyword>
<dbReference type="InterPro" id="IPR011009">
    <property type="entry name" value="Kinase-like_dom_sf"/>
</dbReference>
<accession>A0A7N2MKW5</accession>
<name>A0A7N2MKW5_QUELO</name>
<feature type="domain" description="Protein kinase" evidence="13">
    <location>
        <begin position="447"/>
        <end position="542"/>
    </location>
</feature>
<keyword evidence="4 12" id="KW-0812">Transmembrane</keyword>
<dbReference type="InterPro" id="IPR017441">
    <property type="entry name" value="Protein_kinase_ATP_BS"/>
</dbReference>
<dbReference type="EC" id="2.7.11.1" evidence="2"/>
<keyword evidence="15" id="KW-1185">Reference proteome</keyword>
<evidence type="ECO:0000256" key="3">
    <source>
        <dbReference type="ARBA" id="ARBA00022614"/>
    </source>
</evidence>
<dbReference type="AlphaFoldDB" id="A0A7N2MKW5"/>
<dbReference type="PROSITE" id="PS00107">
    <property type="entry name" value="PROTEIN_KINASE_ATP"/>
    <property type="match status" value="1"/>
</dbReference>
<dbReference type="SUPFAM" id="SSF56112">
    <property type="entry name" value="Protein kinase-like (PK-like)"/>
    <property type="match status" value="1"/>
</dbReference>
<dbReference type="Proteomes" id="UP000594261">
    <property type="component" value="Chromosome 9"/>
</dbReference>
<dbReference type="PANTHER" id="PTHR45631">
    <property type="entry name" value="OS07G0107800 PROTEIN-RELATED"/>
    <property type="match status" value="1"/>
</dbReference>
<evidence type="ECO:0000256" key="6">
    <source>
        <dbReference type="ARBA" id="ARBA00022737"/>
    </source>
</evidence>
<dbReference type="Pfam" id="PF00560">
    <property type="entry name" value="LRR_1"/>
    <property type="match status" value="1"/>
</dbReference>
<keyword evidence="11" id="KW-0547">Nucleotide-binding</keyword>
<dbReference type="GO" id="GO:0005524">
    <property type="term" value="F:ATP binding"/>
    <property type="evidence" value="ECO:0007669"/>
    <property type="project" value="UniProtKB-UniRule"/>
</dbReference>
<dbReference type="SUPFAM" id="SSF52058">
    <property type="entry name" value="L domain-like"/>
    <property type="match status" value="1"/>
</dbReference>
<reference evidence="14 15" key="1">
    <citation type="journal article" date="2016" name="G3 (Bethesda)">
        <title>First Draft Assembly and Annotation of the Genome of a California Endemic Oak Quercus lobata Nee (Fagaceae).</title>
        <authorList>
            <person name="Sork V.L."/>
            <person name="Fitz-Gibbon S.T."/>
            <person name="Puiu D."/>
            <person name="Crepeau M."/>
            <person name="Gugger P.F."/>
            <person name="Sherman R."/>
            <person name="Stevens K."/>
            <person name="Langley C.H."/>
            <person name="Pellegrini M."/>
            <person name="Salzberg S.L."/>
        </authorList>
    </citation>
    <scope>NUCLEOTIDE SEQUENCE [LARGE SCALE GENOMIC DNA]</scope>
    <source>
        <strain evidence="14 15">cv. SW786</strain>
    </source>
</reference>
<dbReference type="InterPro" id="IPR001245">
    <property type="entry name" value="Ser-Thr/Tyr_kinase_cat_dom"/>
</dbReference>
<evidence type="ECO:0000313" key="14">
    <source>
        <dbReference type="EnsemblPlants" id="QL09p044908:mrna"/>
    </source>
</evidence>
<organism evidence="14 15">
    <name type="scientific">Quercus lobata</name>
    <name type="common">Valley oak</name>
    <dbReference type="NCBI Taxonomy" id="97700"/>
    <lineage>
        <taxon>Eukaryota</taxon>
        <taxon>Viridiplantae</taxon>
        <taxon>Streptophyta</taxon>
        <taxon>Embryophyta</taxon>
        <taxon>Tracheophyta</taxon>
        <taxon>Spermatophyta</taxon>
        <taxon>Magnoliopsida</taxon>
        <taxon>eudicotyledons</taxon>
        <taxon>Gunneridae</taxon>
        <taxon>Pentapetalae</taxon>
        <taxon>rosids</taxon>
        <taxon>fabids</taxon>
        <taxon>Fagales</taxon>
        <taxon>Fagaceae</taxon>
        <taxon>Quercus</taxon>
    </lineage>
</organism>